<keyword evidence="2" id="KW-1003">Cell membrane</keyword>
<dbReference type="GO" id="GO:0005886">
    <property type="term" value="C:plasma membrane"/>
    <property type="evidence" value="ECO:0007669"/>
    <property type="project" value="UniProtKB-SubCell"/>
</dbReference>
<name>A0A346A439_9HYPH</name>
<feature type="domain" description="Major facilitator superfamily (MFS) profile" evidence="7">
    <location>
        <begin position="1"/>
        <end position="372"/>
    </location>
</feature>
<gene>
    <name evidence="8" type="ORF">DW352_08770</name>
</gene>
<dbReference type="SUPFAM" id="SSF103473">
    <property type="entry name" value="MFS general substrate transporter"/>
    <property type="match status" value="1"/>
</dbReference>
<evidence type="ECO:0000256" key="5">
    <source>
        <dbReference type="ARBA" id="ARBA00023136"/>
    </source>
</evidence>
<accession>A0A346A439</accession>
<keyword evidence="4 6" id="KW-1133">Transmembrane helix</keyword>
<dbReference type="PROSITE" id="PS50850">
    <property type="entry name" value="MFS"/>
    <property type="match status" value="1"/>
</dbReference>
<feature type="transmembrane region" description="Helical" evidence="6">
    <location>
        <begin position="347"/>
        <end position="367"/>
    </location>
</feature>
<dbReference type="InterPro" id="IPR050189">
    <property type="entry name" value="MFS_Efflux_Transporters"/>
</dbReference>
<dbReference type="InterPro" id="IPR011701">
    <property type="entry name" value="MFS"/>
</dbReference>
<dbReference type="Gene3D" id="1.20.1250.20">
    <property type="entry name" value="MFS general substrate transporter like domains"/>
    <property type="match status" value="1"/>
</dbReference>
<feature type="transmembrane region" description="Helical" evidence="6">
    <location>
        <begin position="150"/>
        <end position="170"/>
    </location>
</feature>
<protein>
    <submittedName>
        <fullName evidence="8">MFS transporter</fullName>
    </submittedName>
</protein>
<feature type="transmembrane region" description="Helical" evidence="6">
    <location>
        <begin position="86"/>
        <end position="111"/>
    </location>
</feature>
<feature type="transmembrane region" description="Helical" evidence="6">
    <location>
        <begin position="259"/>
        <end position="276"/>
    </location>
</feature>
<dbReference type="InterPro" id="IPR020846">
    <property type="entry name" value="MFS_dom"/>
</dbReference>
<feature type="transmembrane region" description="Helical" evidence="6">
    <location>
        <begin position="226"/>
        <end position="247"/>
    </location>
</feature>
<dbReference type="CDD" id="cd17324">
    <property type="entry name" value="MFS_NepI_like"/>
    <property type="match status" value="1"/>
</dbReference>
<sequence>MLGNIVTGLAVLAPAGMLADLATGLNVGIHEAGLLVTYGAVVLCIGSPVMAWLTTRIDRRVLLVATLAVMAVGQTLSAFAPNYATILIVRVAMLTIAAIFTPQAAAAIGLIVPEKERSSAISFVFLGWSLAVAGGLPLITFIATHLGWRMAFGILGAAAVVVALLSYFALPRGLQGKPLSLLSFAEIGRSKRIVSILLLTLVQTSGQFTVFIYFAPLLVALAGADATTIGGFFALYGATGLLGNIIASAVVTRFGIERTLAGCLAAIVIGMALWAAGAGLPAVMGIGVGIWGLGFASINSMQQARLAVAAPDLTSASIAMNTSILYVGQAIGSGVGGALFATGHVHLVGYTGFALIVAAAVLLVFTWQQRPAAQR</sequence>
<evidence type="ECO:0000256" key="3">
    <source>
        <dbReference type="ARBA" id="ARBA00022692"/>
    </source>
</evidence>
<dbReference type="AlphaFoldDB" id="A0A346A439"/>
<dbReference type="GO" id="GO:0022857">
    <property type="term" value="F:transmembrane transporter activity"/>
    <property type="evidence" value="ECO:0007669"/>
    <property type="project" value="InterPro"/>
</dbReference>
<feature type="transmembrane region" description="Helical" evidence="6">
    <location>
        <begin position="123"/>
        <end position="144"/>
    </location>
</feature>
<dbReference type="Pfam" id="PF07690">
    <property type="entry name" value="MFS_1"/>
    <property type="match status" value="1"/>
</dbReference>
<evidence type="ECO:0000313" key="9">
    <source>
        <dbReference type="Proteomes" id="UP000254889"/>
    </source>
</evidence>
<evidence type="ECO:0000259" key="7">
    <source>
        <dbReference type="PROSITE" id="PS50850"/>
    </source>
</evidence>
<feature type="transmembrane region" description="Helical" evidence="6">
    <location>
        <begin position="61"/>
        <end position="80"/>
    </location>
</feature>
<evidence type="ECO:0000256" key="6">
    <source>
        <dbReference type="SAM" id="Phobius"/>
    </source>
</evidence>
<dbReference type="OrthoDB" id="8136422at2"/>
<reference evidence="8 9" key="1">
    <citation type="submission" date="2018-07" db="EMBL/GenBank/DDBJ databases">
        <authorList>
            <person name="Quirk P.G."/>
            <person name="Krulwich T.A."/>
        </authorList>
    </citation>
    <scope>NUCLEOTIDE SEQUENCE [LARGE SCALE GENOMIC DNA]</scope>
    <source>
        <strain evidence="8 9">CC-BB4</strain>
    </source>
</reference>
<feature type="transmembrane region" description="Helical" evidence="6">
    <location>
        <begin position="282"/>
        <end position="301"/>
    </location>
</feature>
<proteinExistence type="predicted"/>
<dbReference type="PANTHER" id="PTHR43124:SF10">
    <property type="entry name" value="PURINE EFFLUX PUMP PBUE"/>
    <property type="match status" value="1"/>
</dbReference>
<keyword evidence="9" id="KW-1185">Reference proteome</keyword>
<evidence type="ECO:0000256" key="1">
    <source>
        <dbReference type="ARBA" id="ARBA00004651"/>
    </source>
</evidence>
<dbReference type="InterPro" id="IPR036259">
    <property type="entry name" value="MFS_trans_sf"/>
</dbReference>
<evidence type="ECO:0000256" key="2">
    <source>
        <dbReference type="ARBA" id="ARBA00022475"/>
    </source>
</evidence>
<keyword evidence="5 6" id="KW-0472">Membrane</keyword>
<dbReference type="Proteomes" id="UP000254889">
    <property type="component" value="Chromosome"/>
</dbReference>
<evidence type="ECO:0000313" key="8">
    <source>
        <dbReference type="EMBL" id="AXK83936.1"/>
    </source>
</evidence>
<keyword evidence="3 6" id="KW-0812">Transmembrane</keyword>
<dbReference type="KEGG" id="ptaw:DW352_08770"/>
<feature type="transmembrane region" description="Helical" evidence="6">
    <location>
        <begin position="34"/>
        <end position="54"/>
    </location>
</feature>
<organism evidence="8 9">
    <name type="scientific">Pseudolabrys taiwanensis</name>
    <dbReference type="NCBI Taxonomy" id="331696"/>
    <lineage>
        <taxon>Bacteria</taxon>
        <taxon>Pseudomonadati</taxon>
        <taxon>Pseudomonadota</taxon>
        <taxon>Alphaproteobacteria</taxon>
        <taxon>Hyphomicrobiales</taxon>
        <taxon>Xanthobacteraceae</taxon>
        <taxon>Pseudolabrys</taxon>
    </lineage>
</organism>
<evidence type="ECO:0000256" key="4">
    <source>
        <dbReference type="ARBA" id="ARBA00022989"/>
    </source>
</evidence>
<dbReference type="PANTHER" id="PTHR43124">
    <property type="entry name" value="PURINE EFFLUX PUMP PBUE"/>
    <property type="match status" value="1"/>
</dbReference>
<feature type="transmembrane region" description="Helical" evidence="6">
    <location>
        <begin position="193"/>
        <end position="214"/>
    </location>
</feature>
<dbReference type="EMBL" id="CP031417">
    <property type="protein sequence ID" value="AXK83936.1"/>
    <property type="molecule type" value="Genomic_DNA"/>
</dbReference>
<comment type="subcellular location">
    <subcellularLocation>
        <location evidence="1">Cell membrane</location>
        <topology evidence="1">Multi-pass membrane protein</topology>
    </subcellularLocation>
</comment>